<proteinExistence type="inferred from homology"/>
<dbReference type="GO" id="GO:0030170">
    <property type="term" value="F:pyridoxal phosphate binding"/>
    <property type="evidence" value="ECO:0007669"/>
    <property type="project" value="InterPro"/>
</dbReference>
<dbReference type="Gene3D" id="3.40.50.1100">
    <property type="match status" value="2"/>
</dbReference>
<dbReference type="RefSeq" id="WP_183495021.1">
    <property type="nucleotide sequence ID" value="NZ_JACIFF010000003.1"/>
</dbReference>
<evidence type="ECO:0000256" key="12">
    <source>
        <dbReference type="PIRSR" id="PIRSR604450-51"/>
    </source>
</evidence>
<dbReference type="InterPro" id="IPR000634">
    <property type="entry name" value="Ser/Thr_deHydtase_PyrdxlP-BS"/>
</dbReference>
<evidence type="ECO:0000256" key="5">
    <source>
        <dbReference type="ARBA" id="ARBA00018679"/>
    </source>
</evidence>
<dbReference type="PANTHER" id="PTHR42690">
    <property type="entry name" value="THREONINE SYNTHASE FAMILY MEMBER"/>
    <property type="match status" value="1"/>
</dbReference>
<dbReference type="InterPro" id="IPR036052">
    <property type="entry name" value="TrpB-like_PALP_sf"/>
</dbReference>
<dbReference type="NCBIfam" id="TIGR00260">
    <property type="entry name" value="thrC"/>
    <property type="match status" value="1"/>
</dbReference>
<dbReference type="PROSITE" id="PS00165">
    <property type="entry name" value="DEHYDRATASE_SER_THR"/>
    <property type="match status" value="1"/>
</dbReference>
<comment type="catalytic activity">
    <reaction evidence="10">
        <text>O-phospho-L-homoserine + H2O = L-threonine + phosphate</text>
        <dbReference type="Rhea" id="RHEA:10840"/>
        <dbReference type="ChEBI" id="CHEBI:15377"/>
        <dbReference type="ChEBI" id="CHEBI:43474"/>
        <dbReference type="ChEBI" id="CHEBI:57590"/>
        <dbReference type="ChEBI" id="CHEBI:57926"/>
        <dbReference type="EC" id="4.2.3.1"/>
    </reaction>
</comment>
<dbReference type="InterPro" id="IPR029144">
    <property type="entry name" value="Thr_synth_N"/>
</dbReference>
<dbReference type="InterPro" id="IPR001926">
    <property type="entry name" value="TrpB-like_PALP"/>
</dbReference>
<dbReference type="Gene3D" id="3.90.1380.10">
    <property type="entry name" value="Threonine synthase, N-terminal domain"/>
    <property type="match status" value="1"/>
</dbReference>
<dbReference type="GO" id="GO:0009088">
    <property type="term" value="P:threonine biosynthetic process"/>
    <property type="evidence" value="ECO:0007669"/>
    <property type="project" value="UniProtKB-UniRule"/>
</dbReference>
<feature type="domain" description="Tryptophan synthase beta chain-like PALP" evidence="13">
    <location>
        <begin position="96"/>
        <end position="378"/>
    </location>
</feature>
<evidence type="ECO:0000259" key="13">
    <source>
        <dbReference type="Pfam" id="PF00291"/>
    </source>
</evidence>
<dbReference type="GO" id="GO:0004795">
    <property type="term" value="F:threonine synthase activity"/>
    <property type="evidence" value="ECO:0007669"/>
    <property type="project" value="UniProtKB-UniRule"/>
</dbReference>
<dbReference type="InterPro" id="IPR004450">
    <property type="entry name" value="Thr_synthase-like"/>
</dbReference>
<dbReference type="EMBL" id="JACIFF010000003">
    <property type="protein sequence ID" value="MBB4078778.1"/>
    <property type="molecule type" value="Genomic_DNA"/>
</dbReference>
<dbReference type="PANTHER" id="PTHR42690:SF1">
    <property type="entry name" value="THREONINE SYNTHASE-LIKE 2"/>
    <property type="match status" value="1"/>
</dbReference>
<evidence type="ECO:0000256" key="3">
    <source>
        <dbReference type="ARBA" id="ARBA00005517"/>
    </source>
</evidence>
<comment type="cofactor">
    <cofactor evidence="1 12">
        <name>pyridoxal 5'-phosphate</name>
        <dbReference type="ChEBI" id="CHEBI:597326"/>
    </cofactor>
</comment>
<dbReference type="EC" id="4.2.3.1" evidence="4 11"/>
<comment type="pathway">
    <text evidence="2">Amino-acid biosynthesis; L-threonine biosynthesis; L-threonine from L-aspartate: step 5/5.</text>
</comment>
<dbReference type="Proteomes" id="UP000576209">
    <property type="component" value="Unassembled WGS sequence"/>
</dbReference>
<organism evidence="15 16">
    <name type="scientific">Neolewinella aquimaris</name>
    <dbReference type="NCBI Taxonomy" id="1835722"/>
    <lineage>
        <taxon>Bacteria</taxon>
        <taxon>Pseudomonadati</taxon>
        <taxon>Bacteroidota</taxon>
        <taxon>Saprospiria</taxon>
        <taxon>Saprospirales</taxon>
        <taxon>Lewinellaceae</taxon>
        <taxon>Neolewinella</taxon>
    </lineage>
</organism>
<dbReference type="UniPathway" id="UPA00050">
    <property type="reaction ID" value="UER00065"/>
</dbReference>
<evidence type="ECO:0000313" key="15">
    <source>
        <dbReference type="EMBL" id="MBB4078778.1"/>
    </source>
</evidence>
<keyword evidence="9 15" id="KW-0456">Lyase</keyword>
<name>A0A840E9R0_9BACT</name>
<keyword evidence="6" id="KW-0028">Amino-acid biosynthesis</keyword>
<dbReference type="InterPro" id="IPR051166">
    <property type="entry name" value="Threonine_Synthase"/>
</dbReference>
<evidence type="ECO:0000313" key="16">
    <source>
        <dbReference type="Proteomes" id="UP000576209"/>
    </source>
</evidence>
<dbReference type="InterPro" id="IPR037158">
    <property type="entry name" value="Thr_synth_N_sf"/>
</dbReference>
<evidence type="ECO:0000256" key="7">
    <source>
        <dbReference type="ARBA" id="ARBA00022697"/>
    </source>
</evidence>
<evidence type="ECO:0000256" key="11">
    <source>
        <dbReference type="NCBIfam" id="TIGR00260"/>
    </source>
</evidence>
<accession>A0A840E9R0</accession>
<keyword evidence="8 12" id="KW-0663">Pyridoxal phosphate</keyword>
<comment type="caution">
    <text evidence="15">The sequence shown here is derived from an EMBL/GenBank/DDBJ whole genome shotgun (WGS) entry which is preliminary data.</text>
</comment>
<sequence>MQFYSTNDPDHRVGVKEAIFRGLPADNGLYMPERIDPLPDSFFRELPTLSFSEIGFRVARQLLGPEISDSDLRRIVEDAINFPAPVVALDEQKYILELFHGPSLAFKDFGARFMSRLMAYYNDDADRDLIILVATSGDTGGAVAAGFYDTPGIQVVILYPSGKVSDLQEKQLTTLGKNIHALEVSGTFDDCQAIVKRAFLDGDLRARLRLSSANSINISRLIPQTFYYFEAYKQLGEGDPVVFCVPSGNFGNLTAALIAKRLGLPIDHFIAATNDNDVVPRFLAEGQYRTRASVPTLSNAMDVGAPSNFARMTNLYGHIVGVDHPGEETHRSMREVISGYSYTDEVTEAAVKEVERNYGYTIDPHGAVGYLALKEWQKDHPATRGVILETAHPSKFKPDVERILGHEIPVPERLASLKDKEKVASQMGTAYEPVRKYLLDKFE</sequence>
<dbReference type="Pfam" id="PF14821">
    <property type="entry name" value="Thr_synth_N"/>
    <property type="match status" value="1"/>
</dbReference>
<evidence type="ECO:0000256" key="10">
    <source>
        <dbReference type="ARBA" id="ARBA00049144"/>
    </source>
</evidence>
<evidence type="ECO:0000259" key="14">
    <source>
        <dbReference type="Pfam" id="PF14821"/>
    </source>
</evidence>
<evidence type="ECO:0000256" key="6">
    <source>
        <dbReference type="ARBA" id="ARBA00022605"/>
    </source>
</evidence>
<feature type="modified residue" description="N6-(pyridoxal phosphate)lysine" evidence="12">
    <location>
        <position position="107"/>
    </location>
</feature>
<evidence type="ECO:0000256" key="2">
    <source>
        <dbReference type="ARBA" id="ARBA00004979"/>
    </source>
</evidence>
<dbReference type="Pfam" id="PF00291">
    <property type="entry name" value="PALP"/>
    <property type="match status" value="1"/>
</dbReference>
<gene>
    <name evidence="15" type="ORF">GGR28_001395</name>
</gene>
<dbReference type="AlphaFoldDB" id="A0A840E9R0"/>
<protein>
    <recommendedName>
        <fullName evidence="5 11">Threonine synthase</fullName>
        <ecNumber evidence="4 11">4.2.3.1</ecNumber>
    </recommendedName>
</protein>
<evidence type="ECO:0000256" key="8">
    <source>
        <dbReference type="ARBA" id="ARBA00022898"/>
    </source>
</evidence>
<comment type="similarity">
    <text evidence="3">Belongs to the threonine synthase family.</text>
</comment>
<reference evidence="15 16" key="1">
    <citation type="submission" date="2020-08" db="EMBL/GenBank/DDBJ databases">
        <title>Genomic Encyclopedia of Type Strains, Phase IV (KMG-IV): sequencing the most valuable type-strain genomes for metagenomic binning, comparative biology and taxonomic classification.</title>
        <authorList>
            <person name="Goeker M."/>
        </authorList>
    </citation>
    <scope>NUCLEOTIDE SEQUENCE [LARGE SCALE GENOMIC DNA]</scope>
    <source>
        <strain evidence="15 16">DSM 105137</strain>
    </source>
</reference>
<dbReference type="SUPFAM" id="SSF53686">
    <property type="entry name" value="Tryptophan synthase beta subunit-like PLP-dependent enzymes"/>
    <property type="match status" value="1"/>
</dbReference>
<evidence type="ECO:0000256" key="4">
    <source>
        <dbReference type="ARBA" id="ARBA00013028"/>
    </source>
</evidence>
<keyword evidence="16" id="KW-1185">Reference proteome</keyword>
<evidence type="ECO:0000256" key="1">
    <source>
        <dbReference type="ARBA" id="ARBA00001933"/>
    </source>
</evidence>
<evidence type="ECO:0000256" key="9">
    <source>
        <dbReference type="ARBA" id="ARBA00023239"/>
    </source>
</evidence>
<keyword evidence="7" id="KW-0791">Threonine biosynthesis</keyword>
<feature type="domain" description="Threonine synthase N-terminal" evidence="14">
    <location>
        <begin position="2"/>
        <end position="79"/>
    </location>
</feature>